<feature type="active site" description="Tele-phosphohistidine intermediate" evidence="1">
    <location>
        <position position="46"/>
    </location>
</feature>
<reference evidence="4 5" key="1">
    <citation type="submission" date="2019-07" db="EMBL/GenBank/DDBJ databases">
        <authorList>
            <person name="Zhao L.H."/>
        </authorList>
    </citation>
    <scope>NUCLEOTIDE SEQUENCE [LARGE SCALE GENOMIC DNA]</scope>
    <source>
        <strain evidence="4 5">Co35</strain>
    </source>
</reference>
<dbReference type="EMBL" id="VLNT01000037">
    <property type="protein sequence ID" value="TSD52777.1"/>
    <property type="molecule type" value="Genomic_DNA"/>
</dbReference>
<dbReference type="SUPFAM" id="SSF53254">
    <property type="entry name" value="Phosphoglycerate mutase-like"/>
    <property type="match status" value="1"/>
</dbReference>
<dbReference type="AlphaFoldDB" id="A0A554RF34"/>
<comment type="caution">
    <text evidence="4">The sequence shown here is derived from an EMBL/GenBank/DDBJ whole genome shotgun (WGS) entry which is preliminary data.</text>
</comment>
<dbReference type="GO" id="GO:0016791">
    <property type="term" value="F:phosphatase activity"/>
    <property type="evidence" value="ECO:0007669"/>
    <property type="project" value="TreeGrafter"/>
</dbReference>
<dbReference type="OrthoDB" id="4697614at2"/>
<feature type="binding site" evidence="2">
    <location>
        <begin position="45"/>
        <end position="52"/>
    </location>
    <ligand>
        <name>substrate</name>
    </ligand>
</feature>
<organism evidence="4 5">
    <name type="scientific">Aeromicrobium piscarium</name>
    <dbReference type="NCBI Taxonomy" id="2590901"/>
    <lineage>
        <taxon>Bacteria</taxon>
        <taxon>Bacillati</taxon>
        <taxon>Actinomycetota</taxon>
        <taxon>Actinomycetes</taxon>
        <taxon>Propionibacteriales</taxon>
        <taxon>Nocardioidaceae</taxon>
        <taxon>Aeromicrobium</taxon>
    </lineage>
</organism>
<keyword evidence="5" id="KW-1185">Reference proteome</keyword>
<evidence type="ECO:0000313" key="4">
    <source>
        <dbReference type="EMBL" id="TSD52777.1"/>
    </source>
</evidence>
<dbReference type="InterPro" id="IPR013078">
    <property type="entry name" value="His_Pase_superF_clade-1"/>
</dbReference>
<protein>
    <submittedName>
        <fullName evidence="4">Histidine phosphatase family protein</fullName>
    </submittedName>
</protein>
<evidence type="ECO:0000313" key="5">
    <source>
        <dbReference type="Proteomes" id="UP000316988"/>
    </source>
</evidence>
<evidence type="ECO:0000256" key="1">
    <source>
        <dbReference type="PIRSR" id="PIRSR613078-1"/>
    </source>
</evidence>
<sequence>MPISSSTSSTLRNGSSTASSACGATARRSTSGWADVAHRRVIVWRHGRTAWNVAGRVQGQSDVPLDEVGRAQAKEAAGYLAALAPSRIVSSDLKRAASTAAALGEVAGLPVELDRRFREMDFGAREGLTWPQAWDRMPEAMQAWVDGDETKVPGSETHRQAGDRFADALRDTLDSIGRDQTLVVVAHGAVIRTGVSSFLDLPESSWRTLGGMANCNWSVLEESRYRDWSEWRLAEWNTGSLPEPVLSDDEEA</sequence>
<dbReference type="CDD" id="cd07067">
    <property type="entry name" value="HP_PGM_like"/>
    <property type="match status" value="1"/>
</dbReference>
<dbReference type="Gene3D" id="3.40.50.1240">
    <property type="entry name" value="Phosphoglycerate mutase-like"/>
    <property type="match status" value="1"/>
</dbReference>
<feature type="active site" description="Proton donor/acceptor" evidence="1">
    <location>
        <position position="119"/>
    </location>
</feature>
<dbReference type="Proteomes" id="UP000316988">
    <property type="component" value="Unassembled WGS sequence"/>
</dbReference>
<dbReference type="InterPro" id="IPR050275">
    <property type="entry name" value="PGM_Phosphatase"/>
</dbReference>
<feature type="region of interest" description="Disordered" evidence="3">
    <location>
        <begin position="1"/>
        <end position="24"/>
    </location>
</feature>
<dbReference type="InterPro" id="IPR029033">
    <property type="entry name" value="His_PPase_superfam"/>
</dbReference>
<feature type="binding site" evidence="2">
    <location>
        <position position="95"/>
    </location>
    <ligand>
        <name>substrate</name>
    </ligand>
</feature>
<dbReference type="SMART" id="SM00855">
    <property type="entry name" value="PGAM"/>
    <property type="match status" value="1"/>
</dbReference>
<dbReference type="PANTHER" id="PTHR48100">
    <property type="entry name" value="BROAD-SPECIFICITY PHOSPHATASE YOR283W-RELATED"/>
    <property type="match status" value="1"/>
</dbReference>
<dbReference type="GO" id="GO:0005737">
    <property type="term" value="C:cytoplasm"/>
    <property type="evidence" value="ECO:0007669"/>
    <property type="project" value="TreeGrafter"/>
</dbReference>
<name>A0A554RF34_9ACTN</name>
<dbReference type="PANTHER" id="PTHR48100:SF62">
    <property type="entry name" value="GLUCOSYL-3-PHOSPHOGLYCERATE PHOSPHATASE"/>
    <property type="match status" value="1"/>
</dbReference>
<accession>A0A554RF34</accession>
<gene>
    <name evidence="4" type="ORF">FNM00_18585</name>
</gene>
<evidence type="ECO:0000256" key="3">
    <source>
        <dbReference type="SAM" id="MobiDB-lite"/>
    </source>
</evidence>
<dbReference type="Pfam" id="PF00300">
    <property type="entry name" value="His_Phos_1"/>
    <property type="match status" value="1"/>
</dbReference>
<evidence type="ECO:0000256" key="2">
    <source>
        <dbReference type="PIRSR" id="PIRSR613078-2"/>
    </source>
</evidence>
<proteinExistence type="predicted"/>